<gene>
    <name evidence="8" type="ORF">LYNGBM3L_75120</name>
</gene>
<dbReference type="GO" id="GO:0006520">
    <property type="term" value="P:amino acid metabolic process"/>
    <property type="evidence" value="ECO:0007669"/>
    <property type="project" value="InterPro"/>
</dbReference>
<dbReference type="RefSeq" id="WP_008183605.1">
    <property type="nucleotide sequence ID" value="NZ_GL890887.1"/>
</dbReference>
<feature type="domain" description="Aminotransferase class I/classII large" evidence="7">
    <location>
        <begin position="31"/>
        <end position="282"/>
    </location>
</feature>
<evidence type="ECO:0000256" key="6">
    <source>
        <dbReference type="RuleBase" id="RU003693"/>
    </source>
</evidence>
<keyword evidence="4 8" id="KW-0808">Transferase</keyword>
<name>F4XRB7_9CYAN</name>
<dbReference type="SUPFAM" id="SSF53383">
    <property type="entry name" value="PLP-dependent transferases"/>
    <property type="match status" value="1"/>
</dbReference>
<comment type="cofactor">
    <cofactor evidence="1 6">
        <name>pyridoxal 5'-phosphate</name>
        <dbReference type="ChEBI" id="CHEBI:597326"/>
    </cofactor>
</comment>
<keyword evidence="3 8" id="KW-0032">Aminotransferase</keyword>
<evidence type="ECO:0000256" key="2">
    <source>
        <dbReference type="ARBA" id="ARBA00007441"/>
    </source>
</evidence>
<proteinExistence type="inferred from homology"/>
<dbReference type="InterPro" id="IPR001917">
    <property type="entry name" value="Aminotrans_II_pyridoxalP_BS"/>
</dbReference>
<protein>
    <submittedName>
        <fullName evidence="8">Aspartate/tyrosine/aromatic aminotransferase</fullName>
    </submittedName>
</protein>
<dbReference type="CDD" id="cd00609">
    <property type="entry name" value="AAT_like"/>
    <property type="match status" value="1"/>
</dbReference>
<dbReference type="InterPro" id="IPR050596">
    <property type="entry name" value="AspAT/PAT-like"/>
</dbReference>
<dbReference type="Gene3D" id="3.40.640.10">
    <property type="entry name" value="Type I PLP-dependent aspartate aminotransferase-like (Major domain)"/>
    <property type="match status" value="1"/>
</dbReference>
<evidence type="ECO:0000256" key="4">
    <source>
        <dbReference type="ARBA" id="ARBA00022679"/>
    </source>
</evidence>
<evidence type="ECO:0000259" key="7">
    <source>
        <dbReference type="Pfam" id="PF00155"/>
    </source>
</evidence>
<accession>F4XRB7</accession>
<comment type="similarity">
    <text evidence="6">Belongs to the class-II pyridoxal-phosphate-dependent aminotransferase family.</text>
</comment>
<dbReference type="Proteomes" id="UP000003959">
    <property type="component" value="Unassembled WGS sequence"/>
</dbReference>
<dbReference type="GO" id="GO:0030170">
    <property type="term" value="F:pyridoxal phosphate binding"/>
    <property type="evidence" value="ECO:0007669"/>
    <property type="project" value="InterPro"/>
</dbReference>
<evidence type="ECO:0000256" key="5">
    <source>
        <dbReference type="ARBA" id="ARBA00022898"/>
    </source>
</evidence>
<dbReference type="PANTHER" id="PTHR46383:SF5">
    <property type="entry name" value="AMINOTRANSFERASE CLASS I_CLASSII DOMAIN-CONTAINING PROTEIN"/>
    <property type="match status" value="1"/>
</dbReference>
<dbReference type="InterPro" id="IPR015422">
    <property type="entry name" value="PyrdxlP-dep_Trfase_small"/>
</dbReference>
<dbReference type="GO" id="GO:0008483">
    <property type="term" value="F:transaminase activity"/>
    <property type="evidence" value="ECO:0007669"/>
    <property type="project" value="UniProtKB-KW"/>
</dbReference>
<comment type="similarity">
    <text evidence="2">Belongs to the class-I pyridoxal-phosphate-dependent aminotransferase family.</text>
</comment>
<dbReference type="EMBL" id="GL890887">
    <property type="protein sequence ID" value="EGJ32870.1"/>
    <property type="molecule type" value="Genomic_DNA"/>
</dbReference>
<feature type="non-terminal residue" evidence="8">
    <location>
        <position position="296"/>
    </location>
</feature>
<organism evidence="8 9">
    <name type="scientific">Moorena producens 3L</name>
    <dbReference type="NCBI Taxonomy" id="489825"/>
    <lineage>
        <taxon>Bacteria</taxon>
        <taxon>Bacillati</taxon>
        <taxon>Cyanobacteriota</taxon>
        <taxon>Cyanophyceae</taxon>
        <taxon>Coleofasciculales</taxon>
        <taxon>Coleofasciculaceae</taxon>
        <taxon>Moorena</taxon>
    </lineage>
</organism>
<dbReference type="HOGENOM" id="CLU_017584_4_1_3"/>
<evidence type="ECO:0000313" key="8">
    <source>
        <dbReference type="EMBL" id="EGJ32870.1"/>
    </source>
</evidence>
<evidence type="ECO:0000313" key="9">
    <source>
        <dbReference type="Proteomes" id="UP000003959"/>
    </source>
</evidence>
<dbReference type="InterPro" id="IPR015424">
    <property type="entry name" value="PyrdxlP-dep_Trfase"/>
</dbReference>
<dbReference type="Pfam" id="PF00155">
    <property type="entry name" value="Aminotran_1_2"/>
    <property type="match status" value="1"/>
</dbReference>
<dbReference type="InterPro" id="IPR004839">
    <property type="entry name" value="Aminotransferase_I/II_large"/>
</dbReference>
<keyword evidence="5 6" id="KW-0663">Pyridoxal phosphate</keyword>
<reference evidence="9" key="1">
    <citation type="journal article" date="2011" name="Proc. Natl. Acad. Sci. U.S.A.">
        <title>Genomic insights into the physiology and ecology of the marine filamentous cyanobacterium Lyngbya majuscula.</title>
        <authorList>
            <person name="Jones A.C."/>
            <person name="Monroe E.A."/>
            <person name="Podell S."/>
            <person name="Hess W.R."/>
            <person name="Klages S."/>
            <person name="Esquenazi E."/>
            <person name="Niessen S."/>
            <person name="Hoover H."/>
            <person name="Rothmann M."/>
            <person name="Lasken R.S."/>
            <person name="Yates J.R.III."/>
            <person name="Reinhardt R."/>
            <person name="Kube M."/>
            <person name="Burkart M.D."/>
            <person name="Allen E.E."/>
            <person name="Dorrestein P.C."/>
            <person name="Gerwick W.H."/>
            <person name="Gerwick L."/>
        </authorList>
    </citation>
    <scope>NUCLEOTIDE SEQUENCE [LARGE SCALE GENOMIC DNA]</scope>
    <source>
        <strain evidence="9">3L</strain>
    </source>
</reference>
<dbReference type="eggNOG" id="COG0436">
    <property type="taxonomic scope" value="Bacteria"/>
</dbReference>
<dbReference type="AlphaFoldDB" id="F4XRB7"/>
<sequence>MNWGESQRIRQVQTPMIPVVGEWIAQHPGTISLGQGVVHYPAPAAVGVAVTTAMQSDPAVDRYGLVRGTSGLLQAIEQKVETENQTTLADRSVVVTTGSNMGFLNAVLAIADVGDEIMLVSPYYFNHEMAIEIAGCRVVVVPTDSEYQLDLDRLADAITPKTKAIVTVSPNNPTGAVYPADRLTAVNQLCRERSLYHISDEAYEYFNYSAEPHFSPASLPESTAHTISLYTLSKAYGMAGWRVGYMVIPAHLEVAVKKIQDTNLVCPPIVNQLAAQAAMTSAGRDWCHQRIASSRP</sequence>
<dbReference type="InterPro" id="IPR015421">
    <property type="entry name" value="PyrdxlP-dep_Trfase_major"/>
</dbReference>
<keyword evidence="9" id="KW-1185">Reference proteome</keyword>
<dbReference type="Gene3D" id="3.90.1150.10">
    <property type="entry name" value="Aspartate Aminotransferase, domain 1"/>
    <property type="match status" value="1"/>
</dbReference>
<dbReference type="PROSITE" id="PS00599">
    <property type="entry name" value="AA_TRANSFER_CLASS_2"/>
    <property type="match status" value="1"/>
</dbReference>
<dbReference type="PANTHER" id="PTHR46383">
    <property type="entry name" value="ASPARTATE AMINOTRANSFERASE"/>
    <property type="match status" value="1"/>
</dbReference>
<evidence type="ECO:0000256" key="1">
    <source>
        <dbReference type="ARBA" id="ARBA00001933"/>
    </source>
</evidence>
<evidence type="ECO:0000256" key="3">
    <source>
        <dbReference type="ARBA" id="ARBA00022576"/>
    </source>
</evidence>